<protein>
    <recommendedName>
        <fullName evidence="4">DUF2752 domain-containing protein</fullName>
    </recommendedName>
</protein>
<feature type="transmembrane region" description="Helical" evidence="1">
    <location>
        <begin position="104"/>
        <end position="123"/>
    </location>
</feature>
<name>A0A7W5XX37_9BACT</name>
<comment type="caution">
    <text evidence="2">The sequence shown here is derived from an EMBL/GenBank/DDBJ whole genome shotgun (WGS) entry which is preliminary data.</text>
</comment>
<feature type="transmembrane region" description="Helical" evidence="1">
    <location>
        <begin position="64"/>
        <end position="83"/>
    </location>
</feature>
<keyword evidence="1" id="KW-0812">Transmembrane</keyword>
<organism evidence="2 3">
    <name type="scientific">Alloprevotella rava</name>
    <dbReference type="NCBI Taxonomy" id="671218"/>
    <lineage>
        <taxon>Bacteria</taxon>
        <taxon>Pseudomonadati</taxon>
        <taxon>Bacteroidota</taxon>
        <taxon>Bacteroidia</taxon>
        <taxon>Bacteroidales</taxon>
        <taxon>Prevotellaceae</taxon>
        <taxon>Alloprevotella</taxon>
    </lineage>
</organism>
<dbReference type="Pfam" id="PF10825">
    <property type="entry name" value="DUF2752"/>
    <property type="match status" value="1"/>
</dbReference>
<reference evidence="2 3" key="1">
    <citation type="submission" date="2020-08" db="EMBL/GenBank/DDBJ databases">
        <title>Genomic Encyclopedia of Type Strains, Phase IV (KMG-IV): sequencing the most valuable type-strain genomes for metagenomic binning, comparative biology and taxonomic classification.</title>
        <authorList>
            <person name="Goeker M."/>
        </authorList>
    </citation>
    <scope>NUCLEOTIDE SEQUENCE [LARGE SCALE GENOMIC DNA]</scope>
    <source>
        <strain evidence="2 3">DSM 22548</strain>
    </source>
</reference>
<evidence type="ECO:0000313" key="2">
    <source>
        <dbReference type="EMBL" id="MBB3701750.1"/>
    </source>
</evidence>
<feature type="transmembrane region" description="Helical" evidence="1">
    <location>
        <begin position="7"/>
        <end position="23"/>
    </location>
</feature>
<dbReference type="Proteomes" id="UP000541425">
    <property type="component" value="Unassembled WGS sequence"/>
</dbReference>
<evidence type="ECO:0000313" key="3">
    <source>
        <dbReference type="Proteomes" id="UP000541425"/>
    </source>
</evidence>
<evidence type="ECO:0008006" key="4">
    <source>
        <dbReference type="Google" id="ProtNLM"/>
    </source>
</evidence>
<proteinExistence type="predicted"/>
<keyword evidence="1" id="KW-0472">Membrane</keyword>
<sequence>MIRNKRWLIAAVIVAIGLLLFIFDPVQTQWSPKCVVKAVTGYDCPGCGFQRAAHAVLHGRFMDAVHYNLFLLVALPYLFLLVLSDWLLRGKAQAQLKRFTHHRYWIWTYLVLFFTWWILRNLLGL</sequence>
<dbReference type="InterPro" id="IPR021215">
    <property type="entry name" value="DUF2752"/>
</dbReference>
<gene>
    <name evidence="2" type="ORF">FHS60_000192</name>
</gene>
<dbReference type="EMBL" id="JACICA010000001">
    <property type="protein sequence ID" value="MBB3701750.1"/>
    <property type="molecule type" value="Genomic_DNA"/>
</dbReference>
<dbReference type="AlphaFoldDB" id="A0A7W5XX37"/>
<accession>A0A7W5XX37</accession>
<keyword evidence="1" id="KW-1133">Transmembrane helix</keyword>
<dbReference type="RefSeq" id="WP_183693751.1">
    <property type="nucleotide sequence ID" value="NZ_JACICA010000001.1"/>
</dbReference>
<evidence type="ECO:0000256" key="1">
    <source>
        <dbReference type="SAM" id="Phobius"/>
    </source>
</evidence>